<feature type="domain" description="TAFH" evidence="7">
    <location>
        <begin position="384"/>
        <end position="481"/>
    </location>
</feature>
<accession>A0A2G8K239</accession>
<keyword evidence="4" id="KW-0804">Transcription</keyword>
<feature type="compositionally biased region" description="Low complexity" evidence="6">
    <location>
        <begin position="567"/>
        <end position="589"/>
    </location>
</feature>
<dbReference type="EMBL" id="MRZV01000964">
    <property type="protein sequence ID" value="PIK42071.1"/>
    <property type="molecule type" value="Genomic_DNA"/>
</dbReference>
<dbReference type="SMART" id="SM00549">
    <property type="entry name" value="TAFH"/>
    <property type="match status" value="1"/>
</dbReference>
<keyword evidence="5" id="KW-0539">Nucleus</keyword>
<evidence type="ECO:0000256" key="6">
    <source>
        <dbReference type="SAM" id="MobiDB-lite"/>
    </source>
</evidence>
<dbReference type="Gene3D" id="1.10.20.10">
    <property type="entry name" value="Histone, subunit A"/>
    <property type="match status" value="1"/>
</dbReference>
<evidence type="ECO:0000256" key="2">
    <source>
        <dbReference type="ARBA" id="ARBA00006178"/>
    </source>
</evidence>
<feature type="compositionally biased region" description="Basic and acidic residues" evidence="6">
    <location>
        <begin position="590"/>
        <end position="602"/>
    </location>
</feature>
<keyword evidence="8" id="KW-0648">Protein biosynthesis</keyword>
<dbReference type="PANTHER" id="PTHR15138:SF14">
    <property type="entry name" value="TRANSCRIPTION INITIATION FACTOR TFIID SUBUNIT 4"/>
    <property type="match status" value="1"/>
</dbReference>
<dbReference type="SUPFAM" id="SSF47113">
    <property type="entry name" value="Histone-fold"/>
    <property type="match status" value="1"/>
</dbReference>
<feature type="region of interest" description="Disordered" evidence="6">
    <location>
        <begin position="783"/>
        <end position="820"/>
    </location>
</feature>
<feature type="region of interest" description="Disordered" evidence="6">
    <location>
        <begin position="353"/>
        <end position="372"/>
    </location>
</feature>
<evidence type="ECO:0000256" key="4">
    <source>
        <dbReference type="ARBA" id="ARBA00023163"/>
    </source>
</evidence>
<feature type="compositionally biased region" description="Low complexity" evidence="6">
    <location>
        <begin position="794"/>
        <end position="815"/>
    </location>
</feature>
<dbReference type="Pfam" id="PF05236">
    <property type="entry name" value="TAF4"/>
    <property type="match status" value="1"/>
</dbReference>
<comment type="subcellular location">
    <subcellularLocation>
        <location evidence="1">Nucleus</location>
    </subcellularLocation>
</comment>
<dbReference type="OrthoDB" id="21060at2759"/>
<protein>
    <submittedName>
        <fullName evidence="8">Putative transcription initiation factor TFIID subunit 4-like isoform X2</fullName>
    </submittedName>
</protein>
<dbReference type="InterPro" id="IPR007900">
    <property type="entry name" value="TAF4_C"/>
</dbReference>
<dbReference type="InterPro" id="IPR037249">
    <property type="entry name" value="TAFH/NHR1_dom_sf"/>
</dbReference>
<dbReference type="InterPro" id="IPR045144">
    <property type="entry name" value="TAF4"/>
</dbReference>
<comment type="caution">
    <text evidence="8">The sequence shown here is derived from an EMBL/GenBank/DDBJ whole genome shotgun (WGS) entry which is preliminary data.</text>
</comment>
<sequence>MAGTASVGGNVSSELDPNSLHSVASSLDSKAFLSRTVSQGLVLDHQNTGNHIKEEITPPSSGMDVKDTQLVNSRIGNSHTVRTDACITLGASHHIPMMSAPHRNFDNINNSTLVGHPNSQNSSNSNNISSPNMTGHNNLTRTSLDIDGVARSSPVMIKQEPSLNAVRNSVQLQQPNTTSIVTTMASSGNSKMVTVNVTSASAIAAPGQMSSPLVMNAGGGPSAVRTLAPQIIPQQIRISAPQMIAPRGPVVRLPPGTQLPPGFVLINKDGNIQAVQLNTALQPHLASNAGIQSNIAIRPVQGSPLITPGQRTLIPQPASQGNVSVVSTIALTSPPVLTNAKPLTTVVSALGGSKTSTASNPPSVLPSGNVNNRNALSGVNKRAMDDVNKCKNFLNTLIRLASNGNQPPQTVQNVKDLVKNLIDGVIQPDEFTRKLQKELKSSPQPYLVPFLKKNLPPLRQLIQRGGIFPYSGITPNILGGAQSHVGSTSSITSALSAPKGAIAGQIKESKRHKKIPSPFGQMTPEQLQKFHYGASKHSLVGQHSTPVGIKAEISPVGTETTTASATSSSSSSKPKSSKSSKSSRSSSSSPRRDKSKDSSFVRDDDDINDVTSMAGVNLSEESARMASNAEHIGTQLRSCEEEAFLSSSSLQSRIQRKCVEFKLKDSSREAVDLISSAVEERLKTMVEKLSVIAQHRLEIYREDPKYEPVTDVRSQLKFFEQLDAMERKRRDEQEREMLLRAAKSRSKQEDPEQLRLKRKAKEMQLMEAEQIRQQEANLTALAAIGPRKKKKTDSPPSSSQESVSSLIGSGGSTSSHYRSQGCTGSKFLDPSGTGFCRIVHEIRLDKIRPEPDFFITQKKIINKK</sequence>
<reference evidence="8 9" key="1">
    <citation type="journal article" date="2017" name="PLoS Biol.">
        <title>The sea cucumber genome provides insights into morphological evolution and visceral regeneration.</title>
        <authorList>
            <person name="Zhang X."/>
            <person name="Sun L."/>
            <person name="Yuan J."/>
            <person name="Sun Y."/>
            <person name="Gao Y."/>
            <person name="Zhang L."/>
            <person name="Li S."/>
            <person name="Dai H."/>
            <person name="Hamel J.F."/>
            <person name="Liu C."/>
            <person name="Yu Y."/>
            <person name="Liu S."/>
            <person name="Lin W."/>
            <person name="Guo K."/>
            <person name="Jin S."/>
            <person name="Xu P."/>
            <person name="Storey K.B."/>
            <person name="Huan P."/>
            <person name="Zhang T."/>
            <person name="Zhou Y."/>
            <person name="Zhang J."/>
            <person name="Lin C."/>
            <person name="Li X."/>
            <person name="Xing L."/>
            <person name="Huo D."/>
            <person name="Sun M."/>
            <person name="Wang L."/>
            <person name="Mercier A."/>
            <person name="Li F."/>
            <person name="Yang H."/>
            <person name="Xiang J."/>
        </authorList>
    </citation>
    <scope>NUCLEOTIDE SEQUENCE [LARGE SCALE GENOMIC DNA]</scope>
    <source>
        <strain evidence="8">Shaxun</strain>
        <tissue evidence="8">Muscle</tissue>
    </source>
</reference>
<feature type="region of interest" description="Disordered" evidence="6">
    <location>
        <begin position="552"/>
        <end position="608"/>
    </location>
</feature>
<dbReference type="AlphaFoldDB" id="A0A2G8K239"/>
<dbReference type="InterPro" id="IPR009072">
    <property type="entry name" value="Histone-fold"/>
</dbReference>
<proteinExistence type="inferred from homology"/>
<dbReference type="PROSITE" id="PS51119">
    <property type="entry name" value="TAFH"/>
    <property type="match status" value="1"/>
</dbReference>
<dbReference type="PANTHER" id="PTHR15138">
    <property type="entry name" value="TRANSCRIPTION INITIATION FACTOR TFIID SUBUNIT 4"/>
    <property type="match status" value="1"/>
</dbReference>
<dbReference type="Pfam" id="PF07531">
    <property type="entry name" value="TAFH"/>
    <property type="match status" value="1"/>
</dbReference>
<dbReference type="InterPro" id="IPR003894">
    <property type="entry name" value="TAFH_NHR1"/>
</dbReference>
<name>A0A2G8K239_STIJA</name>
<comment type="similarity">
    <text evidence="2">Belongs to the TAF4 family.</text>
</comment>
<keyword evidence="3" id="KW-0805">Transcription regulation</keyword>
<dbReference type="Proteomes" id="UP000230750">
    <property type="component" value="Unassembled WGS sequence"/>
</dbReference>
<gene>
    <name evidence="8" type="ORF">BSL78_21067</name>
</gene>
<dbReference type="GO" id="GO:0016251">
    <property type="term" value="F:RNA polymerase II general transcription initiation factor activity"/>
    <property type="evidence" value="ECO:0007669"/>
    <property type="project" value="TreeGrafter"/>
</dbReference>
<keyword evidence="8" id="KW-0396">Initiation factor</keyword>
<dbReference type="CDD" id="cd08045">
    <property type="entry name" value="HFD_TAF4"/>
    <property type="match status" value="1"/>
</dbReference>
<feature type="compositionally biased region" description="Polar residues" evidence="6">
    <location>
        <begin position="557"/>
        <end position="566"/>
    </location>
</feature>
<evidence type="ECO:0000313" key="8">
    <source>
        <dbReference type="EMBL" id="PIK42071.1"/>
    </source>
</evidence>
<evidence type="ECO:0000313" key="9">
    <source>
        <dbReference type="Proteomes" id="UP000230750"/>
    </source>
</evidence>
<dbReference type="GO" id="GO:0003743">
    <property type="term" value="F:translation initiation factor activity"/>
    <property type="evidence" value="ECO:0007669"/>
    <property type="project" value="UniProtKB-KW"/>
</dbReference>
<dbReference type="SUPFAM" id="SSF158553">
    <property type="entry name" value="TAFH domain-like"/>
    <property type="match status" value="1"/>
</dbReference>
<evidence type="ECO:0000259" key="7">
    <source>
        <dbReference type="PROSITE" id="PS51119"/>
    </source>
</evidence>
<dbReference type="GO" id="GO:0046982">
    <property type="term" value="F:protein heterodimerization activity"/>
    <property type="evidence" value="ECO:0007669"/>
    <property type="project" value="InterPro"/>
</dbReference>
<dbReference type="GO" id="GO:0005669">
    <property type="term" value="C:transcription factor TFIID complex"/>
    <property type="evidence" value="ECO:0007669"/>
    <property type="project" value="InterPro"/>
</dbReference>
<feature type="region of interest" description="Disordered" evidence="6">
    <location>
        <begin position="111"/>
        <end position="140"/>
    </location>
</feature>
<dbReference type="GO" id="GO:0003677">
    <property type="term" value="F:DNA binding"/>
    <property type="evidence" value="ECO:0007669"/>
    <property type="project" value="TreeGrafter"/>
</dbReference>
<organism evidence="8 9">
    <name type="scientific">Stichopus japonicus</name>
    <name type="common">Sea cucumber</name>
    <dbReference type="NCBI Taxonomy" id="307972"/>
    <lineage>
        <taxon>Eukaryota</taxon>
        <taxon>Metazoa</taxon>
        <taxon>Echinodermata</taxon>
        <taxon>Eleutherozoa</taxon>
        <taxon>Echinozoa</taxon>
        <taxon>Holothuroidea</taxon>
        <taxon>Aspidochirotacea</taxon>
        <taxon>Aspidochirotida</taxon>
        <taxon>Stichopodidae</taxon>
        <taxon>Apostichopus</taxon>
    </lineage>
</organism>
<dbReference type="STRING" id="307972.A0A2G8K239"/>
<evidence type="ECO:0000256" key="5">
    <source>
        <dbReference type="ARBA" id="ARBA00023242"/>
    </source>
</evidence>
<feature type="region of interest" description="Disordered" evidence="6">
    <location>
        <begin position="44"/>
        <end position="65"/>
    </location>
</feature>
<feature type="compositionally biased region" description="Low complexity" evidence="6">
    <location>
        <begin position="118"/>
        <end position="132"/>
    </location>
</feature>
<dbReference type="GO" id="GO:0006367">
    <property type="term" value="P:transcription initiation at RNA polymerase II promoter"/>
    <property type="evidence" value="ECO:0007669"/>
    <property type="project" value="TreeGrafter"/>
</dbReference>
<dbReference type="Gene3D" id="1.20.120.1110">
    <property type="entry name" value="TAFH/NHR1 domain"/>
    <property type="match status" value="1"/>
</dbReference>
<evidence type="ECO:0000256" key="1">
    <source>
        <dbReference type="ARBA" id="ARBA00004123"/>
    </source>
</evidence>
<evidence type="ECO:0000256" key="3">
    <source>
        <dbReference type="ARBA" id="ARBA00023015"/>
    </source>
</evidence>
<keyword evidence="9" id="KW-1185">Reference proteome</keyword>